<keyword evidence="3" id="KW-0547">Nucleotide-binding</keyword>
<sequence length="343" mass="35889">MVWFLVLAAGLWFLGWFLGAPASARWMMIGLLYVAVLALLVIFPEGSPLQRSLGGSLGEWLVLGALALVVFGYGRIVGRLKAKAAGRAPAAPAGAYAPGEVERYARHIMLREIGGPGQKALKQAKVLVVGAGGLGSPALMYLAAAGVGRIGVIDADVVEATNLQRQIAHADARIGMPKVFSAEAAMRALNPYVDVRPYHRRMEEGIARELVADYDLVLDGTDNFATRYLVNRACVAAGVPLISGALTQWEGQLSLFDPAQGTPCYECVFPEAPAPELVPSCAEAGVLGPLPGVVGAMMAAEAVKEIAGAGQGLGGRMLIFDALWGESRVIGLKRRAGCPVCGG</sequence>
<evidence type="ECO:0000313" key="15">
    <source>
        <dbReference type="EMBL" id="MDF0601980.1"/>
    </source>
</evidence>
<dbReference type="EMBL" id="JARGYC010000039">
    <property type="protein sequence ID" value="MDF0601980.1"/>
    <property type="molecule type" value="Genomic_DNA"/>
</dbReference>
<evidence type="ECO:0000256" key="9">
    <source>
        <dbReference type="ARBA" id="ARBA00073635"/>
    </source>
</evidence>
<evidence type="ECO:0000256" key="6">
    <source>
        <dbReference type="ARBA" id="ARBA00055169"/>
    </source>
</evidence>
<dbReference type="PANTHER" id="PTHR10953">
    <property type="entry name" value="UBIQUITIN-ACTIVATING ENZYME E1"/>
    <property type="match status" value="1"/>
</dbReference>
<dbReference type="RefSeq" id="WP_275568118.1">
    <property type="nucleotide sequence ID" value="NZ_JARGYC010000039.1"/>
</dbReference>
<dbReference type="Proteomes" id="UP001220964">
    <property type="component" value="Unassembled WGS sequence"/>
</dbReference>
<dbReference type="GO" id="GO:0008641">
    <property type="term" value="F:ubiquitin-like modifier activating enzyme activity"/>
    <property type="evidence" value="ECO:0007669"/>
    <property type="project" value="InterPro"/>
</dbReference>
<name>A0AAE3NW18_9RHOB</name>
<dbReference type="InterPro" id="IPR045886">
    <property type="entry name" value="ThiF/MoeB/HesA"/>
</dbReference>
<dbReference type="CDD" id="cd00757">
    <property type="entry name" value="ThiF_MoeB_HesA_family"/>
    <property type="match status" value="1"/>
</dbReference>
<keyword evidence="16" id="KW-1185">Reference proteome</keyword>
<dbReference type="GO" id="GO:0061605">
    <property type="term" value="F:molybdopterin-synthase adenylyltransferase activity"/>
    <property type="evidence" value="ECO:0007669"/>
    <property type="project" value="UniProtKB-EC"/>
</dbReference>
<dbReference type="FunFam" id="3.40.50.720:FF:000033">
    <property type="entry name" value="Adenylyltransferase and sulfurtransferase MOCS3"/>
    <property type="match status" value="1"/>
</dbReference>
<proteinExistence type="inferred from homology"/>
<dbReference type="Gene3D" id="3.40.50.720">
    <property type="entry name" value="NAD(P)-binding Rossmann-like Domain"/>
    <property type="match status" value="1"/>
</dbReference>
<evidence type="ECO:0000256" key="7">
    <source>
        <dbReference type="ARBA" id="ARBA00063809"/>
    </source>
</evidence>
<evidence type="ECO:0000256" key="5">
    <source>
        <dbReference type="ARBA" id="ARBA00052218"/>
    </source>
</evidence>
<dbReference type="GO" id="GO:0005829">
    <property type="term" value="C:cytosol"/>
    <property type="evidence" value="ECO:0007669"/>
    <property type="project" value="TreeGrafter"/>
</dbReference>
<comment type="similarity">
    <text evidence="1">Belongs to the HesA/MoeB/ThiF family.</text>
</comment>
<feature type="transmembrane region" description="Helical" evidence="13">
    <location>
        <begin position="29"/>
        <end position="45"/>
    </location>
</feature>
<feature type="domain" description="THIF-type NAD/FAD binding fold" evidence="14">
    <location>
        <begin position="104"/>
        <end position="339"/>
    </location>
</feature>
<dbReference type="Pfam" id="PF00899">
    <property type="entry name" value="ThiF"/>
    <property type="match status" value="1"/>
</dbReference>
<keyword evidence="13" id="KW-1133">Transmembrane helix</keyword>
<evidence type="ECO:0000256" key="2">
    <source>
        <dbReference type="ARBA" id="ARBA00022679"/>
    </source>
</evidence>
<dbReference type="AlphaFoldDB" id="A0AAE3NW18"/>
<dbReference type="InterPro" id="IPR000594">
    <property type="entry name" value="ThiF_NAD_FAD-bd"/>
</dbReference>
<evidence type="ECO:0000256" key="8">
    <source>
        <dbReference type="ARBA" id="ARBA00066884"/>
    </source>
</evidence>
<keyword evidence="2" id="KW-0808">Transferase</keyword>
<evidence type="ECO:0000259" key="14">
    <source>
        <dbReference type="Pfam" id="PF00899"/>
    </source>
</evidence>
<dbReference type="NCBIfam" id="NF004281">
    <property type="entry name" value="PRK05690.1"/>
    <property type="match status" value="1"/>
</dbReference>
<evidence type="ECO:0000313" key="16">
    <source>
        <dbReference type="Proteomes" id="UP001220964"/>
    </source>
</evidence>
<dbReference type="GO" id="GO:0004792">
    <property type="term" value="F:thiosulfate-cyanide sulfurtransferase activity"/>
    <property type="evidence" value="ECO:0007669"/>
    <property type="project" value="TreeGrafter"/>
</dbReference>
<keyword evidence="4" id="KW-0067">ATP-binding</keyword>
<evidence type="ECO:0000256" key="1">
    <source>
        <dbReference type="ARBA" id="ARBA00009919"/>
    </source>
</evidence>
<feature type="transmembrane region" description="Helical" evidence="13">
    <location>
        <begin position="57"/>
        <end position="74"/>
    </location>
</feature>
<reference evidence="15" key="1">
    <citation type="submission" date="2023-03" db="EMBL/GenBank/DDBJ databases">
        <title>Multiphase analysis and comparison of six strains from genera Psychromarinibacter, Lutimaribacter, and Maritimibacter, including a novel species: Psychromarinibacter sediminicola sp. nov.</title>
        <authorList>
            <person name="Wang Y.-H."/>
            <person name="Ye M.-Q."/>
            <person name="Du Z.-J."/>
        </authorList>
    </citation>
    <scope>NUCLEOTIDE SEQUENCE</scope>
    <source>
        <strain evidence="15">C21-152</strain>
    </source>
</reference>
<evidence type="ECO:0000256" key="10">
    <source>
        <dbReference type="ARBA" id="ARBA00075110"/>
    </source>
</evidence>
<comment type="caution">
    <text evidence="15">The sequence shown here is derived from an EMBL/GenBank/DDBJ whole genome shotgun (WGS) entry which is preliminary data.</text>
</comment>
<dbReference type="GO" id="GO:0005524">
    <property type="term" value="F:ATP binding"/>
    <property type="evidence" value="ECO:0007669"/>
    <property type="project" value="UniProtKB-KW"/>
</dbReference>
<comment type="catalytic activity">
    <reaction evidence="5">
        <text>[molybdopterin-synthase sulfur-carrier protein]-C-terminal Gly-Gly + ATP + H(+) = [molybdopterin-synthase sulfur-carrier protein]-C-terminal Gly-Gly-AMP + diphosphate</text>
        <dbReference type="Rhea" id="RHEA:43616"/>
        <dbReference type="Rhea" id="RHEA-COMP:12159"/>
        <dbReference type="Rhea" id="RHEA-COMP:12202"/>
        <dbReference type="ChEBI" id="CHEBI:15378"/>
        <dbReference type="ChEBI" id="CHEBI:30616"/>
        <dbReference type="ChEBI" id="CHEBI:33019"/>
        <dbReference type="ChEBI" id="CHEBI:90618"/>
        <dbReference type="ChEBI" id="CHEBI:90778"/>
        <dbReference type="EC" id="2.7.7.80"/>
    </reaction>
</comment>
<dbReference type="PANTHER" id="PTHR10953:SF102">
    <property type="entry name" value="ADENYLYLTRANSFERASE AND SULFURTRANSFERASE MOCS3"/>
    <property type="match status" value="1"/>
</dbReference>
<comment type="subunit">
    <text evidence="7">Homodimer. Forms a stable heterotetrameric complex of 2 MoeB and 2 MoaD during adenylation of MoaD.</text>
</comment>
<organism evidence="15 16">
    <name type="scientific">Psychromarinibacter sediminicola</name>
    <dbReference type="NCBI Taxonomy" id="3033385"/>
    <lineage>
        <taxon>Bacteria</taxon>
        <taxon>Pseudomonadati</taxon>
        <taxon>Pseudomonadota</taxon>
        <taxon>Alphaproteobacteria</taxon>
        <taxon>Rhodobacterales</taxon>
        <taxon>Paracoccaceae</taxon>
        <taxon>Psychromarinibacter</taxon>
    </lineage>
</organism>
<protein>
    <recommendedName>
        <fullName evidence="9">Molybdopterin-synthase adenylyltransferase</fullName>
        <ecNumber evidence="8">2.7.7.80</ecNumber>
    </recommendedName>
    <alternativeName>
        <fullName evidence="12">MoaD protein adenylase</fullName>
    </alternativeName>
    <alternativeName>
        <fullName evidence="10">Molybdopterin-converting factor subunit 1 adenylase</fullName>
    </alternativeName>
    <alternativeName>
        <fullName evidence="11">Sulfur carrier protein MoaD adenylyltransferase</fullName>
    </alternativeName>
</protein>
<gene>
    <name evidence="15" type="ORF">P1J78_14645</name>
</gene>
<evidence type="ECO:0000256" key="11">
    <source>
        <dbReference type="ARBA" id="ARBA00075328"/>
    </source>
</evidence>
<comment type="function">
    <text evidence="6">Catalyzes the adenylation by ATP of the carboxyl group of the C-terminal glycine of sulfur carrier protein MoaD.</text>
</comment>
<dbReference type="EC" id="2.7.7.80" evidence="8"/>
<evidence type="ECO:0000256" key="12">
    <source>
        <dbReference type="ARBA" id="ARBA00078531"/>
    </source>
</evidence>
<dbReference type="GO" id="GO:0008146">
    <property type="term" value="F:sulfotransferase activity"/>
    <property type="evidence" value="ECO:0007669"/>
    <property type="project" value="TreeGrafter"/>
</dbReference>
<dbReference type="SUPFAM" id="SSF69572">
    <property type="entry name" value="Activating enzymes of the ubiquitin-like proteins"/>
    <property type="match status" value="1"/>
</dbReference>
<keyword evidence="13" id="KW-0812">Transmembrane</keyword>
<evidence type="ECO:0000256" key="4">
    <source>
        <dbReference type="ARBA" id="ARBA00022840"/>
    </source>
</evidence>
<accession>A0AAE3NW18</accession>
<evidence type="ECO:0000256" key="13">
    <source>
        <dbReference type="SAM" id="Phobius"/>
    </source>
</evidence>
<evidence type="ECO:0000256" key="3">
    <source>
        <dbReference type="ARBA" id="ARBA00022741"/>
    </source>
</evidence>
<dbReference type="InterPro" id="IPR035985">
    <property type="entry name" value="Ubiquitin-activating_enz"/>
</dbReference>
<keyword evidence="13" id="KW-0472">Membrane</keyword>